<dbReference type="GO" id="GO:0032259">
    <property type="term" value="P:methylation"/>
    <property type="evidence" value="ECO:0007669"/>
    <property type="project" value="UniProtKB-KW"/>
</dbReference>
<reference evidence="7" key="1">
    <citation type="submission" date="2024-04" db="EMBL/GenBank/DDBJ databases">
        <authorList>
            <person name="Manzano-Marin A."/>
            <person name="Manzano-Marin A."/>
            <person name="Alejandro Manzano Marin A."/>
        </authorList>
    </citation>
    <scope>NUCLEOTIDE SEQUENCE [LARGE SCALE GENOMIC DNA]</scope>
    <source>
        <strain evidence="7">TABTEA</strain>
    </source>
</reference>
<comment type="catalytic activity">
    <reaction evidence="4">
        <text>L-glutaminyl-[peptide chain release factor] + S-adenosyl-L-methionine = N(5)-methyl-L-glutaminyl-[peptide chain release factor] + S-adenosyl-L-homocysteine + H(+)</text>
        <dbReference type="Rhea" id="RHEA:42896"/>
        <dbReference type="Rhea" id="RHEA-COMP:10271"/>
        <dbReference type="Rhea" id="RHEA-COMP:10272"/>
        <dbReference type="ChEBI" id="CHEBI:15378"/>
        <dbReference type="ChEBI" id="CHEBI:30011"/>
        <dbReference type="ChEBI" id="CHEBI:57856"/>
        <dbReference type="ChEBI" id="CHEBI:59789"/>
        <dbReference type="ChEBI" id="CHEBI:61891"/>
        <dbReference type="EC" id="2.1.1.297"/>
    </reaction>
</comment>
<dbReference type="EC" id="2.1.1.297" evidence="4"/>
<evidence type="ECO:0000256" key="4">
    <source>
        <dbReference type="HAMAP-Rule" id="MF_02126"/>
    </source>
</evidence>
<dbReference type="Gene3D" id="1.10.8.10">
    <property type="entry name" value="DNA helicase RuvA subunit, C-terminal domain"/>
    <property type="match status" value="1"/>
</dbReference>
<dbReference type="RefSeq" id="WP_341764968.1">
    <property type="nucleotide sequence ID" value="NZ_OZ034688.1"/>
</dbReference>
<dbReference type="EMBL" id="OZ034688">
    <property type="protein sequence ID" value="CAL1329513.1"/>
    <property type="molecule type" value="Genomic_DNA"/>
</dbReference>
<keyword evidence="8" id="KW-1185">Reference proteome</keyword>
<evidence type="ECO:0000259" key="6">
    <source>
        <dbReference type="Pfam" id="PF17827"/>
    </source>
</evidence>
<evidence type="ECO:0000259" key="5">
    <source>
        <dbReference type="Pfam" id="PF13847"/>
    </source>
</evidence>
<dbReference type="GO" id="GO:0102559">
    <property type="term" value="F:peptide chain release factor N(5)-glutamine methyltransferase activity"/>
    <property type="evidence" value="ECO:0007669"/>
    <property type="project" value="UniProtKB-EC"/>
</dbReference>
<dbReference type="InterPro" id="IPR025714">
    <property type="entry name" value="Methyltranfer_dom"/>
</dbReference>
<dbReference type="CDD" id="cd02440">
    <property type="entry name" value="AdoMet_MTases"/>
    <property type="match status" value="1"/>
</dbReference>
<feature type="binding site" evidence="4">
    <location>
        <position position="140"/>
    </location>
    <ligand>
        <name>S-adenosyl-L-methionine</name>
        <dbReference type="ChEBI" id="CHEBI:59789"/>
    </ligand>
</feature>
<keyword evidence="2 4" id="KW-0808">Transferase</keyword>
<dbReference type="InterPro" id="IPR050320">
    <property type="entry name" value="N5-glutamine_MTase"/>
</dbReference>
<dbReference type="InterPro" id="IPR002052">
    <property type="entry name" value="DNA_methylase_N6_adenine_CS"/>
</dbReference>
<evidence type="ECO:0000256" key="3">
    <source>
        <dbReference type="ARBA" id="ARBA00022691"/>
    </source>
</evidence>
<dbReference type="Pfam" id="PF13847">
    <property type="entry name" value="Methyltransf_31"/>
    <property type="match status" value="1"/>
</dbReference>
<protein>
    <recommendedName>
        <fullName evidence="4">Release factor glutamine methyltransferase</fullName>
        <shortName evidence="4">RF MTase</shortName>
        <ecNumber evidence="4">2.1.1.297</ecNumber>
    </recommendedName>
    <alternativeName>
        <fullName evidence="4">N5-glutamine methyltransferase PrmC</fullName>
    </alternativeName>
    <alternativeName>
        <fullName evidence="4">Protein-(glutamine-N5) MTase PrmC</fullName>
    </alternativeName>
    <alternativeName>
        <fullName evidence="4">Protein-glutamine N-methyltransferase PrmC</fullName>
    </alternativeName>
</protein>
<feature type="binding site" evidence="4">
    <location>
        <begin position="183"/>
        <end position="186"/>
    </location>
    <ligand>
        <name>substrate</name>
    </ligand>
</feature>
<evidence type="ECO:0000256" key="2">
    <source>
        <dbReference type="ARBA" id="ARBA00022679"/>
    </source>
</evidence>
<dbReference type="SUPFAM" id="SSF53335">
    <property type="entry name" value="S-adenosyl-L-methionine-dependent methyltransferases"/>
    <property type="match status" value="1"/>
</dbReference>
<feature type="domain" description="Methyltransferase" evidence="5">
    <location>
        <begin position="108"/>
        <end position="240"/>
    </location>
</feature>
<evidence type="ECO:0000313" key="7">
    <source>
        <dbReference type="EMBL" id="CAL1329513.1"/>
    </source>
</evidence>
<evidence type="ECO:0000313" key="8">
    <source>
        <dbReference type="Proteomes" id="UP001497533"/>
    </source>
</evidence>
<dbReference type="PANTHER" id="PTHR18895:SF74">
    <property type="entry name" value="MTRF1L RELEASE FACTOR GLUTAMINE METHYLTRANSFERASE"/>
    <property type="match status" value="1"/>
</dbReference>
<feature type="binding site" evidence="4">
    <location>
        <position position="168"/>
    </location>
    <ligand>
        <name>S-adenosyl-L-methionine</name>
        <dbReference type="ChEBI" id="CHEBI:59789"/>
    </ligand>
</feature>
<sequence>MKCIDWIKQATIRLSFSNTAIKDVEILLKYVTNYNYAYIFAFNEIKLTINEYKTLELFLQRREKGEPIAYIIGEYEFWSLSFYVSPVTLIPRSDTECLVEQALIRLSNKRYKILDLGTGTGIIALSIAFELPKCLIIGVDINYEIINLAKKNQFRLNIFNVCFLKSNWFSSLLYQRFDMIVSNPPYIKINDIHLKKGDLRFEPIIALVAYDNGMSNLAYIIKQSKKYLKKYGWVILEHGYKQGLSVRNLFKFYGYSNIKTCVDYSKCDRVSLAQYI</sequence>
<dbReference type="InterPro" id="IPR040758">
    <property type="entry name" value="PrmC_N"/>
</dbReference>
<feature type="binding site" evidence="4">
    <location>
        <begin position="117"/>
        <end position="121"/>
    </location>
    <ligand>
        <name>S-adenosyl-L-methionine</name>
        <dbReference type="ChEBI" id="CHEBI:59789"/>
    </ligand>
</feature>
<dbReference type="Proteomes" id="UP001497533">
    <property type="component" value="Chromosome"/>
</dbReference>
<dbReference type="NCBIfam" id="TIGR03534">
    <property type="entry name" value="RF_mod_PrmC"/>
    <property type="match status" value="1"/>
</dbReference>
<proteinExistence type="inferred from homology"/>
<dbReference type="Pfam" id="PF17827">
    <property type="entry name" value="PrmC_N"/>
    <property type="match status" value="1"/>
</dbReference>
<dbReference type="InterPro" id="IPR019874">
    <property type="entry name" value="RF_methyltr_PrmC"/>
</dbReference>
<dbReference type="InterPro" id="IPR004556">
    <property type="entry name" value="HemK-like"/>
</dbReference>
<dbReference type="NCBIfam" id="TIGR00536">
    <property type="entry name" value="hemK_fam"/>
    <property type="match status" value="1"/>
</dbReference>
<feature type="binding site" evidence="4">
    <location>
        <position position="183"/>
    </location>
    <ligand>
        <name>S-adenosyl-L-methionine</name>
        <dbReference type="ChEBI" id="CHEBI:59789"/>
    </ligand>
</feature>
<feature type="domain" description="Release factor glutamine methyltransferase N-terminal" evidence="6">
    <location>
        <begin position="5"/>
        <end position="73"/>
    </location>
</feature>
<accession>A0ABP1CEA1</accession>
<comment type="function">
    <text evidence="4">Methylates the class 1 translation termination release factors RF1/PrfA and RF2/PrfB on the glutamine residue of the universally conserved GGQ motif.</text>
</comment>
<gene>
    <name evidence="4 7" type="primary">prmC</name>
    <name evidence="7" type="ORF">PRHACTZTBTEA_608</name>
</gene>
<evidence type="ECO:0000256" key="1">
    <source>
        <dbReference type="ARBA" id="ARBA00022603"/>
    </source>
</evidence>
<dbReference type="PANTHER" id="PTHR18895">
    <property type="entry name" value="HEMK METHYLTRANSFERASE"/>
    <property type="match status" value="1"/>
</dbReference>
<dbReference type="Gene3D" id="3.40.50.150">
    <property type="entry name" value="Vaccinia Virus protein VP39"/>
    <property type="match status" value="1"/>
</dbReference>
<name>A0ABP1CEA1_9GAMM</name>
<keyword evidence="1 4" id="KW-0489">Methyltransferase</keyword>
<organism evidence="7 8">
    <name type="scientific">Candidatus Providencia siddallii</name>
    <dbReference type="NCBI Taxonomy" id="1715285"/>
    <lineage>
        <taxon>Bacteria</taxon>
        <taxon>Pseudomonadati</taxon>
        <taxon>Pseudomonadota</taxon>
        <taxon>Gammaproteobacteria</taxon>
        <taxon>Enterobacterales</taxon>
        <taxon>Morganellaceae</taxon>
        <taxon>Providencia</taxon>
    </lineage>
</organism>
<dbReference type="PROSITE" id="PS00092">
    <property type="entry name" value="N6_MTASE"/>
    <property type="match status" value="1"/>
</dbReference>
<keyword evidence="3 4" id="KW-0949">S-adenosyl-L-methionine</keyword>
<dbReference type="HAMAP" id="MF_02126">
    <property type="entry name" value="RF_methyltr_PrmC"/>
    <property type="match status" value="1"/>
</dbReference>
<comment type="similarity">
    <text evidence="4">Belongs to the protein N5-glutamine methyltransferase family. PrmC subfamily.</text>
</comment>
<dbReference type="InterPro" id="IPR029063">
    <property type="entry name" value="SAM-dependent_MTases_sf"/>
</dbReference>